<evidence type="ECO:0000313" key="4">
    <source>
        <dbReference type="Proteomes" id="UP000608154"/>
    </source>
</evidence>
<dbReference type="InterPro" id="IPR050312">
    <property type="entry name" value="IolE/XylAMocC-like"/>
</dbReference>
<keyword evidence="1" id="KW-0732">Signal</keyword>
<dbReference type="Pfam" id="PF01261">
    <property type="entry name" value="AP_endonuc_2"/>
    <property type="match status" value="1"/>
</dbReference>
<organism evidence="3 4">
    <name type="scientific">Novosphingobium endophyticum</name>
    <dbReference type="NCBI Taxonomy" id="1955250"/>
    <lineage>
        <taxon>Bacteria</taxon>
        <taxon>Pseudomonadati</taxon>
        <taxon>Pseudomonadota</taxon>
        <taxon>Alphaproteobacteria</taxon>
        <taxon>Sphingomonadales</taxon>
        <taxon>Sphingomonadaceae</taxon>
        <taxon>Novosphingobium</taxon>
    </lineage>
</organism>
<dbReference type="EMBL" id="BMHK01000001">
    <property type="protein sequence ID" value="GGB87317.1"/>
    <property type="molecule type" value="Genomic_DNA"/>
</dbReference>
<evidence type="ECO:0000259" key="2">
    <source>
        <dbReference type="Pfam" id="PF01261"/>
    </source>
</evidence>
<dbReference type="Proteomes" id="UP000608154">
    <property type="component" value="Unassembled WGS sequence"/>
</dbReference>
<dbReference type="RefSeq" id="WP_188767326.1">
    <property type="nucleotide sequence ID" value="NZ_BMHK01000001.1"/>
</dbReference>
<dbReference type="PANTHER" id="PTHR12110">
    <property type="entry name" value="HYDROXYPYRUVATE ISOMERASE"/>
    <property type="match status" value="1"/>
</dbReference>
<name>A0A916X2S3_9SPHN</name>
<protein>
    <recommendedName>
        <fullName evidence="2">Xylose isomerase-like TIM barrel domain-containing protein</fullName>
    </recommendedName>
</protein>
<dbReference type="SUPFAM" id="SSF51658">
    <property type="entry name" value="Xylose isomerase-like"/>
    <property type="match status" value="1"/>
</dbReference>
<evidence type="ECO:0000313" key="3">
    <source>
        <dbReference type="EMBL" id="GGB87317.1"/>
    </source>
</evidence>
<reference evidence="3" key="1">
    <citation type="journal article" date="2014" name="Int. J. Syst. Evol. Microbiol.">
        <title>Complete genome sequence of Corynebacterium casei LMG S-19264T (=DSM 44701T), isolated from a smear-ripened cheese.</title>
        <authorList>
            <consortium name="US DOE Joint Genome Institute (JGI-PGF)"/>
            <person name="Walter F."/>
            <person name="Albersmeier A."/>
            <person name="Kalinowski J."/>
            <person name="Ruckert C."/>
        </authorList>
    </citation>
    <scope>NUCLEOTIDE SEQUENCE</scope>
    <source>
        <strain evidence="3">CGMCC 1.15095</strain>
    </source>
</reference>
<sequence>MIASRCTRRAAIGALGALGVTACATPLPPVGPRRPLGLADITVLKALKQDYGATLRDVKAMGYTHFGFRLASYSPADSSELPPEQKARLVRDAGLELGVVRYGYGRGFREQAEQAAGIGASIIAYSAAPVFFRSGKLGETTREAFDGWLPELGEMAATARELGLTLVYHNHWWDHVPLGGETPLDIIARTFSPRDVGFEIDLAWTWLGGVDPLTLVTSLGPRVRSMHFKDVDPSRGDDRMKQLVEPGAGRLDYAALLPRLDAVTDAIGYVEVDAPADGMAAAASAARLILAVRAGAA</sequence>
<dbReference type="PANTHER" id="PTHR12110:SF41">
    <property type="entry name" value="INOSOSE DEHYDRATASE"/>
    <property type="match status" value="1"/>
</dbReference>
<dbReference type="PROSITE" id="PS51257">
    <property type="entry name" value="PROKAR_LIPOPROTEIN"/>
    <property type="match status" value="1"/>
</dbReference>
<dbReference type="AlphaFoldDB" id="A0A916X2S3"/>
<feature type="signal peptide" evidence="1">
    <location>
        <begin position="1"/>
        <end position="24"/>
    </location>
</feature>
<evidence type="ECO:0000256" key="1">
    <source>
        <dbReference type="SAM" id="SignalP"/>
    </source>
</evidence>
<keyword evidence="4" id="KW-1185">Reference proteome</keyword>
<feature type="chain" id="PRO_5037203597" description="Xylose isomerase-like TIM barrel domain-containing protein" evidence="1">
    <location>
        <begin position="25"/>
        <end position="297"/>
    </location>
</feature>
<comment type="caution">
    <text evidence="3">The sequence shown here is derived from an EMBL/GenBank/DDBJ whole genome shotgun (WGS) entry which is preliminary data.</text>
</comment>
<accession>A0A916X2S3</accession>
<dbReference type="InterPro" id="IPR013022">
    <property type="entry name" value="Xyl_isomerase-like_TIM-brl"/>
</dbReference>
<dbReference type="Gene3D" id="3.20.20.150">
    <property type="entry name" value="Divalent-metal-dependent TIM barrel enzymes"/>
    <property type="match status" value="1"/>
</dbReference>
<reference evidence="3" key="2">
    <citation type="submission" date="2020-09" db="EMBL/GenBank/DDBJ databases">
        <authorList>
            <person name="Sun Q."/>
            <person name="Zhou Y."/>
        </authorList>
    </citation>
    <scope>NUCLEOTIDE SEQUENCE</scope>
    <source>
        <strain evidence="3">CGMCC 1.15095</strain>
    </source>
</reference>
<gene>
    <name evidence="3" type="ORF">GCM10011494_02070</name>
</gene>
<dbReference type="InterPro" id="IPR036237">
    <property type="entry name" value="Xyl_isomerase-like_sf"/>
</dbReference>
<proteinExistence type="predicted"/>
<feature type="domain" description="Xylose isomerase-like TIM barrel" evidence="2">
    <location>
        <begin position="56"/>
        <end position="277"/>
    </location>
</feature>